<keyword evidence="1" id="KW-0378">Hydrolase</keyword>
<feature type="signal peptide" evidence="2">
    <location>
        <begin position="1"/>
        <end position="25"/>
    </location>
</feature>
<dbReference type="PANTHER" id="PTHR43798">
    <property type="entry name" value="MONOACYLGLYCEROL LIPASE"/>
    <property type="match status" value="1"/>
</dbReference>
<comment type="caution">
    <text evidence="4">The sequence shown here is derived from an EMBL/GenBank/DDBJ whole genome shotgun (WGS) entry which is preliminary data.</text>
</comment>
<reference evidence="5" key="1">
    <citation type="submission" date="2017-08" db="EMBL/GenBank/DDBJ databases">
        <title>A dynamic microbial community with high functional redundancy inhabits the cold, oxic subseafloor aquifer.</title>
        <authorList>
            <person name="Tully B.J."/>
            <person name="Wheat C.G."/>
            <person name="Glazer B.T."/>
            <person name="Huber J.A."/>
        </authorList>
    </citation>
    <scope>NUCLEOTIDE SEQUENCE [LARGE SCALE GENOMIC DNA]</scope>
</reference>
<dbReference type="InterPro" id="IPR050266">
    <property type="entry name" value="AB_hydrolase_sf"/>
</dbReference>
<dbReference type="Proteomes" id="UP000218327">
    <property type="component" value="Unassembled WGS sequence"/>
</dbReference>
<evidence type="ECO:0000256" key="1">
    <source>
        <dbReference type="ARBA" id="ARBA00022801"/>
    </source>
</evidence>
<evidence type="ECO:0000259" key="3">
    <source>
        <dbReference type="Pfam" id="PF00561"/>
    </source>
</evidence>
<accession>A0A2A5B2V4</accession>
<evidence type="ECO:0000313" key="5">
    <source>
        <dbReference type="Proteomes" id="UP000218327"/>
    </source>
</evidence>
<keyword evidence="2" id="KW-0732">Signal</keyword>
<dbReference type="Pfam" id="PF00561">
    <property type="entry name" value="Abhydrolase_1"/>
    <property type="match status" value="1"/>
</dbReference>
<dbReference type="EMBL" id="NVVJ01000014">
    <property type="protein sequence ID" value="PCJ25859.1"/>
    <property type="molecule type" value="Genomic_DNA"/>
</dbReference>
<sequence length="379" mass="41557">MKSTMKTITASIASVLITLSSPLFAEQEILSIDHYVPTISTAPAMLGEVAQIYVRERTSQTTTLRGDNLSGKVVLFIHGAGTPAEVAFDVPHEGYSWMAYLAEAGFDTFSMDTTGYGRSTRPHVMNDICNLSQGQQEAFVPALLSEPCAASYPFAATTIESDWDDIDAVVDYLREIRGVDKVHLVAWSLGGPRSGGYAAIHPEKVDRIVLLAPAYGRDRSSNPPDSLPAPGAAFTKQSRQDFTANWNRQLGCDNQYQQSVSNAVWQAMLESDPVGSTWGTGVRRAPRTTTWGWNQEVVAATQTPMLLVSPVHDAQVPASRVRDLYEDLGAEEKVLLDLACSSHNAMWEMNHEILFNATLQWLRDKSVDGVTNGELRKGY</sequence>
<proteinExistence type="predicted"/>
<dbReference type="GO" id="GO:0016787">
    <property type="term" value="F:hydrolase activity"/>
    <property type="evidence" value="ECO:0007669"/>
    <property type="project" value="UniProtKB-KW"/>
</dbReference>
<name>A0A2A5B2V4_9GAMM</name>
<feature type="domain" description="AB hydrolase-1" evidence="3">
    <location>
        <begin position="73"/>
        <end position="293"/>
    </location>
</feature>
<dbReference type="InterPro" id="IPR029058">
    <property type="entry name" value="AB_hydrolase_fold"/>
</dbReference>
<dbReference type="GO" id="GO:0016020">
    <property type="term" value="C:membrane"/>
    <property type="evidence" value="ECO:0007669"/>
    <property type="project" value="TreeGrafter"/>
</dbReference>
<organism evidence="4 5">
    <name type="scientific">SAR86 cluster bacterium</name>
    <dbReference type="NCBI Taxonomy" id="2030880"/>
    <lineage>
        <taxon>Bacteria</taxon>
        <taxon>Pseudomonadati</taxon>
        <taxon>Pseudomonadota</taxon>
        <taxon>Gammaproteobacteria</taxon>
        <taxon>SAR86 cluster</taxon>
    </lineage>
</organism>
<protein>
    <recommendedName>
        <fullName evidence="3">AB hydrolase-1 domain-containing protein</fullName>
    </recommendedName>
</protein>
<dbReference type="PANTHER" id="PTHR43798:SF31">
    <property type="entry name" value="AB HYDROLASE SUPERFAMILY PROTEIN YCLE"/>
    <property type="match status" value="1"/>
</dbReference>
<dbReference type="InterPro" id="IPR000073">
    <property type="entry name" value="AB_hydrolase_1"/>
</dbReference>
<feature type="chain" id="PRO_5013331747" description="AB hydrolase-1 domain-containing protein" evidence="2">
    <location>
        <begin position="26"/>
        <end position="379"/>
    </location>
</feature>
<dbReference type="SUPFAM" id="SSF53474">
    <property type="entry name" value="alpha/beta-Hydrolases"/>
    <property type="match status" value="1"/>
</dbReference>
<dbReference type="AlphaFoldDB" id="A0A2A5B2V4"/>
<evidence type="ECO:0000313" key="4">
    <source>
        <dbReference type="EMBL" id="PCJ25859.1"/>
    </source>
</evidence>
<gene>
    <name evidence="4" type="ORF">COA96_06310</name>
</gene>
<dbReference type="Gene3D" id="3.40.50.1820">
    <property type="entry name" value="alpha/beta hydrolase"/>
    <property type="match status" value="1"/>
</dbReference>
<evidence type="ECO:0000256" key="2">
    <source>
        <dbReference type="SAM" id="SignalP"/>
    </source>
</evidence>